<sequence>MEIYWLARDLNKVPFGRHQFIVIITGKVSRTFKLQKSNQTIVTRDLGKGYGLVLGAHNVPPSNQNKPAKFNRLMFKAFEKADLAAAKEFLTSSKPSGHAFWENYKPAEAKHVHPKQGYTAEQLARQILDAIDHYIINEKNTNIAYPPPWLGKNSNSWASSIMDVVPAKLAPNASDFKGADAAHDVRIPAMYFTGICSPCTIQNPAHR</sequence>
<dbReference type="Proteomes" id="UP000196027">
    <property type="component" value="Chromosome"/>
</dbReference>
<dbReference type="OrthoDB" id="7058122at2"/>
<dbReference type="RefSeq" id="WP_087463618.1">
    <property type="nucleotide sequence ID" value="NZ_CP021425.1"/>
</dbReference>
<proteinExistence type="predicted"/>
<evidence type="ECO:0000313" key="2">
    <source>
        <dbReference type="Proteomes" id="UP000196027"/>
    </source>
</evidence>
<evidence type="ECO:0000313" key="1">
    <source>
        <dbReference type="EMBL" id="ARU58890.1"/>
    </source>
</evidence>
<reference evidence="1 2" key="1">
    <citation type="submission" date="2017-05" db="EMBL/GenBank/DDBJ databases">
        <title>Genomic insights into alkan degradation activity of Oleiphilus messinensis.</title>
        <authorList>
            <person name="Kozyavkin S.A."/>
            <person name="Slesarev A.I."/>
            <person name="Golyshin P.N."/>
            <person name="Korzhenkov A."/>
            <person name="Golyshina O.N."/>
            <person name="Toshchakov S.V."/>
        </authorList>
    </citation>
    <scope>NUCLEOTIDE SEQUENCE [LARGE SCALE GENOMIC DNA]</scope>
    <source>
        <strain evidence="1 2">ME102</strain>
    </source>
</reference>
<gene>
    <name evidence="1" type="ORF">OLMES_4902</name>
</gene>
<name>A0A1Y0IF64_9GAMM</name>
<keyword evidence="2" id="KW-1185">Reference proteome</keyword>
<organism evidence="1 2">
    <name type="scientific">Oleiphilus messinensis</name>
    <dbReference type="NCBI Taxonomy" id="141451"/>
    <lineage>
        <taxon>Bacteria</taxon>
        <taxon>Pseudomonadati</taxon>
        <taxon>Pseudomonadota</taxon>
        <taxon>Gammaproteobacteria</taxon>
        <taxon>Oceanospirillales</taxon>
        <taxon>Oleiphilaceae</taxon>
        <taxon>Oleiphilus</taxon>
    </lineage>
</organism>
<dbReference type="EMBL" id="CP021425">
    <property type="protein sequence ID" value="ARU58890.1"/>
    <property type="molecule type" value="Genomic_DNA"/>
</dbReference>
<accession>A0A1Y0IF64</accession>
<protein>
    <submittedName>
        <fullName evidence="1">Uncharacterized protein</fullName>
    </submittedName>
</protein>
<dbReference type="AlphaFoldDB" id="A0A1Y0IF64"/>
<dbReference type="KEGG" id="ome:OLMES_4902"/>